<dbReference type="RefSeq" id="XP_024681309.1">
    <property type="nucleotide sequence ID" value="XM_024824172.1"/>
</dbReference>
<dbReference type="AlphaFoldDB" id="A0A2I1C531"/>
<dbReference type="VEuPathDB" id="FungiDB:P174DRAFT_408490"/>
<dbReference type="GO" id="GO:0031145">
    <property type="term" value="P:anaphase-promoting complex-dependent catabolic process"/>
    <property type="evidence" value="ECO:0007669"/>
    <property type="project" value="TreeGrafter"/>
</dbReference>
<dbReference type="Gene3D" id="2.130.10.10">
    <property type="entry name" value="YVTN repeat-like/Quinoprotein amine dehydrogenase"/>
    <property type="match status" value="2"/>
</dbReference>
<evidence type="ECO:0000313" key="6">
    <source>
        <dbReference type="Proteomes" id="UP000234474"/>
    </source>
</evidence>
<gene>
    <name evidence="5" type="ORF">P174DRAFT_408490</name>
</gene>
<comment type="caution">
    <text evidence="5">The sequence shown here is derived from an EMBL/GenBank/DDBJ whole genome shotgun (WGS) entry which is preliminary data.</text>
</comment>
<name>A0A2I1C531_ASPN1</name>
<evidence type="ECO:0000256" key="2">
    <source>
        <dbReference type="ARBA" id="ARBA00022737"/>
    </source>
</evidence>
<dbReference type="Pfam" id="PF00400">
    <property type="entry name" value="WD40"/>
    <property type="match status" value="1"/>
</dbReference>
<keyword evidence="1 3" id="KW-0853">WD repeat</keyword>
<dbReference type="SMART" id="SM00320">
    <property type="entry name" value="WD40"/>
    <property type="match status" value="5"/>
</dbReference>
<dbReference type="GO" id="GO:0010997">
    <property type="term" value="F:anaphase-promoting complex binding"/>
    <property type="evidence" value="ECO:0007669"/>
    <property type="project" value="InterPro"/>
</dbReference>
<evidence type="ECO:0000256" key="4">
    <source>
        <dbReference type="SAM" id="MobiDB-lite"/>
    </source>
</evidence>
<dbReference type="OrthoDB" id="10263272at2759"/>
<protein>
    <submittedName>
        <fullName evidence="5">WD domain protein</fullName>
    </submittedName>
</protein>
<dbReference type="OMA" id="IPWGPYG"/>
<dbReference type="PROSITE" id="PS50082">
    <property type="entry name" value="WD_REPEATS_2"/>
    <property type="match status" value="1"/>
</dbReference>
<dbReference type="Proteomes" id="UP000234474">
    <property type="component" value="Unassembled WGS sequence"/>
</dbReference>
<feature type="compositionally biased region" description="Polar residues" evidence="4">
    <location>
        <begin position="47"/>
        <end position="56"/>
    </location>
</feature>
<reference evidence="6" key="1">
    <citation type="journal article" date="2018" name="Proc. Natl. Acad. Sci. U.S.A.">
        <title>Linking secondary metabolites to gene clusters through genome sequencing of six diverse Aspergillus species.</title>
        <authorList>
            <person name="Kaerboelling I."/>
            <person name="Vesth T.C."/>
            <person name="Frisvad J.C."/>
            <person name="Nybo J.L."/>
            <person name="Theobald S."/>
            <person name="Kuo A."/>
            <person name="Bowyer P."/>
            <person name="Matsuda Y."/>
            <person name="Mondo S."/>
            <person name="Lyhne E.K."/>
            <person name="Kogle M.E."/>
            <person name="Clum A."/>
            <person name="Lipzen A."/>
            <person name="Salamov A."/>
            <person name="Ngan C.Y."/>
            <person name="Daum C."/>
            <person name="Chiniquy J."/>
            <person name="Barry K."/>
            <person name="LaButti K."/>
            <person name="Haridas S."/>
            <person name="Simmons B.A."/>
            <person name="Magnuson J.K."/>
            <person name="Mortensen U.H."/>
            <person name="Larsen T.O."/>
            <person name="Grigoriev I.V."/>
            <person name="Baker S.E."/>
            <person name="Andersen M.R."/>
        </authorList>
    </citation>
    <scope>NUCLEOTIDE SEQUENCE [LARGE SCALE GENOMIC DNA]</scope>
    <source>
        <strain evidence="6">IBT 16806</strain>
    </source>
</reference>
<sequence length="883" mass="97322">MTNSTCRSSKSSEVSAASSFLHDTQSTTKERESMRLVDSATIPLPLSDTSSESSDEVQSLLPSFERLSISSFASESACMKNRRQQIQNSTDGFGATTLLSTVKETATERGRGRFRRTFDGVVMVKGSRSPKSPDRFIPLREFIDPPSTPLRVGKPTQTLTPEEKLLRQRTPRSDPFMPERPRRSASVPRIQSGHTFSPHYIPHLISGSAIRSGSEFGPRDPLRQVSAGAVWSVGGTSAMLGRQFIGIPGDTRGRLASRAIAPVHTARFFSQAASSEEPEKHESRVALALNIDPIVKILKCRLWPLLESKPSPSHPDYERFSPLTWKGSAWKRGEADQWTSTGAKEDAESIVPARPFRILDAPYLRDDFYCTTLAYSPTSGVLAVGLAHRVYVWSEIFGVLYPPFADHHPSDFVISLSFSSESGGKDILAVGRRSGLVTLWSAPEAEPRYEISHPNSITSVAFRQTVTRRFSERFHNVEVNTEDLAVGDELGNIWYYSVEWSSEEIREQFGWNGAITLLARISAHTQRICGITWSPDGAYLATGGNDNACLIFELRDLMPWRQLNRTTKPCKSAQTCQSIGVQCQNAFSSLSASTSKRLFRRRDFLNLLPSWSHFRLGSSQASLLKHTESLALGTERTVTIPPNRQKHILAHAAAVKAIAFAPWQPSLLATGGGSNDRAIHFWHAPSGACLASINVYAQVTSLIWSKRRREIVATFGFAQPEHPYRIAVFAWPSCEQIAAIPWGPYGTSWDGISNAGAIHCGRAICAVSYPGKSHVLMQDLLDRATSISSSASTIQRRRGQSEPYRRTSHPIQLRPSAKEGGLWCPRTLDEGCIIVASSDQTVKFHEVWSGPRKSTAAACGPFGGSQILEGLEGLEKPGDEIIR</sequence>
<dbReference type="InterPro" id="IPR015943">
    <property type="entry name" value="WD40/YVTN_repeat-like_dom_sf"/>
</dbReference>
<dbReference type="PROSITE" id="PS50294">
    <property type="entry name" value="WD_REPEATS_REGION"/>
    <property type="match status" value="1"/>
</dbReference>
<dbReference type="EMBL" id="MSZS01000005">
    <property type="protein sequence ID" value="PKX92714.1"/>
    <property type="molecule type" value="Genomic_DNA"/>
</dbReference>
<dbReference type="PANTHER" id="PTHR19918:SF5">
    <property type="entry name" value="MEIOSIS-SPECIFIC APC_C ACTIVATOR PROTEIN AMA1"/>
    <property type="match status" value="1"/>
</dbReference>
<evidence type="ECO:0000313" key="5">
    <source>
        <dbReference type="EMBL" id="PKX92714.1"/>
    </source>
</evidence>
<feature type="compositionally biased region" description="Low complexity" evidence="4">
    <location>
        <begin position="8"/>
        <end position="19"/>
    </location>
</feature>
<organism evidence="5 6">
    <name type="scientific">Aspergillus novofumigatus (strain IBT 16806)</name>
    <dbReference type="NCBI Taxonomy" id="1392255"/>
    <lineage>
        <taxon>Eukaryota</taxon>
        <taxon>Fungi</taxon>
        <taxon>Dikarya</taxon>
        <taxon>Ascomycota</taxon>
        <taxon>Pezizomycotina</taxon>
        <taxon>Eurotiomycetes</taxon>
        <taxon>Eurotiomycetidae</taxon>
        <taxon>Eurotiales</taxon>
        <taxon>Aspergillaceae</taxon>
        <taxon>Aspergillus</taxon>
        <taxon>Aspergillus subgen. Fumigati</taxon>
    </lineage>
</organism>
<evidence type="ECO:0000256" key="3">
    <source>
        <dbReference type="PROSITE-ProRule" id="PRU00221"/>
    </source>
</evidence>
<accession>A0A2I1C531</accession>
<proteinExistence type="predicted"/>
<keyword evidence="2" id="KW-0677">Repeat</keyword>
<dbReference type="GO" id="GO:1990757">
    <property type="term" value="F:ubiquitin ligase activator activity"/>
    <property type="evidence" value="ECO:0007669"/>
    <property type="project" value="TreeGrafter"/>
</dbReference>
<dbReference type="SUPFAM" id="SSF50978">
    <property type="entry name" value="WD40 repeat-like"/>
    <property type="match status" value="1"/>
</dbReference>
<feature type="compositionally biased region" description="Basic and acidic residues" evidence="4">
    <location>
        <begin position="131"/>
        <end position="143"/>
    </location>
</feature>
<feature type="repeat" description="WD" evidence="3">
    <location>
        <begin position="521"/>
        <end position="555"/>
    </location>
</feature>
<feature type="region of interest" description="Disordered" evidence="4">
    <location>
        <begin position="126"/>
        <end position="193"/>
    </location>
</feature>
<dbReference type="STRING" id="1392255.A0A2I1C531"/>
<dbReference type="InterPro" id="IPR033010">
    <property type="entry name" value="Cdc20/Fizzy"/>
</dbReference>
<dbReference type="GeneID" id="36531497"/>
<dbReference type="GO" id="GO:0005680">
    <property type="term" value="C:anaphase-promoting complex"/>
    <property type="evidence" value="ECO:0007669"/>
    <property type="project" value="TreeGrafter"/>
</dbReference>
<keyword evidence="6" id="KW-1185">Reference proteome</keyword>
<dbReference type="InterPro" id="IPR001680">
    <property type="entry name" value="WD40_rpt"/>
</dbReference>
<dbReference type="InterPro" id="IPR036322">
    <property type="entry name" value="WD40_repeat_dom_sf"/>
</dbReference>
<dbReference type="GO" id="GO:1905786">
    <property type="term" value="P:positive regulation of anaphase-promoting complex-dependent catabolic process"/>
    <property type="evidence" value="ECO:0007669"/>
    <property type="project" value="TreeGrafter"/>
</dbReference>
<evidence type="ECO:0000256" key="1">
    <source>
        <dbReference type="ARBA" id="ARBA00022574"/>
    </source>
</evidence>
<dbReference type="PANTHER" id="PTHR19918">
    <property type="entry name" value="CELL DIVISION CYCLE 20 CDC20 FIZZY -RELATED"/>
    <property type="match status" value="1"/>
</dbReference>
<feature type="region of interest" description="Disordered" evidence="4">
    <location>
        <begin position="1"/>
        <end position="56"/>
    </location>
</feature>